<gene>
    <name evidence="2" type="ORF">MNODULE_14560</name>
</gene>
<protein>
    <submittedName>
        <fullName evidence="2">DUF2459 domain-containing protein</fullName>
    </submittedName>
</protein>
<organism evidence="2 3">
    <name type="scientific">Candidatus Manganitrophus noduliformans</name>
    <dbReference type="NCBI Taxonomy" id="2606439"/>
    <lineage>
        <taxon>Bacteria</taxon>
        <taxon>Pseudomonadati</taxon>
        <taxon>Nitrospirota</taxon>
        <taxon>Nitrospiria</taxon>
        <taxon>Candidatus Troglogloeales</taxon>
        <taxon>Candidatus Manganitrophaceae</taxon>
        <taxon>Candidatus Manganitrophus</taxon>
    </lineage>
</organism>
<feature type="signal peptide" evidence="1">
    <location>
        <begin position="1"/>
        <end position="24"/>
    </location>
</feature>
<dbReference type="Proteomes" id="UP000534783">
    <property type="component" value="Unassembled WGS sequence"/>
</dbReference>
<comment type="caution">
    <text evidence="2">The sequence shown here is derived from an EMBL/GenBank/DDBJ whole genome shotgun (WGS) entry which is preliminary data.</text>
</comment>
<evidence type="ECO:0000313" key="2">
    <source>
        <dbReference type="EMBL" id="NKE71967.1"/>
    </source>
</evidence>
<dbReference type="EMBL" id="VTOW01000003">
    <property type="protein sequence ID" value="NKE71967.1"/>
    <property type="molecule type" value="Genomic_DNA"/>
</dbReference>
<proteinExistence type="predicted"/>
<reference evidence="2 3" key="1">
    <citation type="journal article" date="2020" name="Nature">
        <title>Bacterial chemolithoautotrophy via manganese oxidation.</title>
        <authorList>
            <person name="Yu H."/>
            <person name="Leadbetter J.R."/>
        </authorList>
    </citation>
    <scope>NUCLEOTIDE SEQUENCE [LARGE SCALE GENOMIC DNA]</scope>
    <source>
        <strain evidence="2 3">Mn-1</strain>
    </source>
</reference>
<accession>A0A7X6DRA1</accession>
<feature type="chain" id="PRO_5030535321" evidence="1">
    <location>
        <begin position="25"/>
        <end position="236"/>
    </location>
</feature>
<evidence type="ECO:0000313" key="3">
    <source>
        <dbReference type="Proteomes" id="UP000534783"/>
    </source>
</evidence>
<keyword evidence="3" id="KW-1185">Reference proteome</keyword>
<dbReference type="InterPro" id="IPR011727">
    <property type="entry name" value="CHP02117"/>
</dbReference>
<dbReference type="Pfam" id="PF09601">
    <property type="entry name" value="DUF2459"/>
    <property type="match status" value="1"/>
</dbReference>
<keyword evidence="1" id="KW-0732">Signal</keyword>
<sequence length="236" mass="26581">MIAMNRNGSLLILIIIFFSLSACASPPKGLFPPEAGDPTKPVYVVNNGWHASFVVEKQDIPVEVWPESRDFPDARYLEVGWGDKDYYMAPGFNLWYAFKALFWPTASVLHIVGFSDPIEAFFPESEIIRIDLSLPGFEQLCKTVHNSYRHDEKEHPIVAGPGLYGESRFYLSNEKYHLFKTSNVWTAKALRSAGVPVRPFFSITAGGAAREARRFERLPTAVPSTAPAENRNRLSR</sequence>
<dbReference type="AlphaFoldDB" id="A0A7X6DRA1"/>
<evidence type="ECO:0000256" key="1">
    <source>
        <dbReference type="SAM" id="SignalP"/>
    </source>
</evidence>
<dbReference type="RefSeq" id="WP_168061210.1">
    <property type="nucleotide sequence ID" value="NZ_VTOW01000003.1"/>
</dbReference>
<name>A0A7X6DRA1_9BACT</name>
<dbReference type="PROSITE" id="PS51257">
    <property type="entry name" value="PROKAR_LIPOPROTEIN"/>
    <property type="match status" value="1"/>
</dbReference>